<protein>
    <submittedName>
        <fullName evidence="1">Uncharacterized protein</fullName>
    </submittedName>
</protein>
<evidence type="ECO:0000313" key="2">
    <source>
        <dbReference type="Proteomes" id="UP001590951"/>
    </source>
</evidence>
<keyword evidence="2" id="KW-1185">Reference proteome</keyword>
<dbReference type="EMBL" id="JBHFEH010000013">
    <property type="protein sequence ID" value="KAL2054985.1"/>
    <property type="molecule type" value="Genomic_DNA"/>
</dbReference>
<accession>A0ABR4BB61</accession>
<sequence length="166" mass="17990">MYESLTPPSNLTNLLHTNGNVSLSGWPDTPFAQKIQTTDPYEYCALSITNLGTRLGNKTESSHVIIAIHDRITAFRAQPEGSTPDEFDIIVVDILLEMIPEENLTLELAIGALMVLDALVYVNDARNIRAIIVCNGVSYATMGIDFLKNELGAGNASLALNVTAAR</sequence>
<reference evidence="1 2" key="1">
    <citation type="submission" date="2024-09" db="EMBL/GenBank/DDBJ databases">
        <title>Rethinking Asexuality: The Enigmatic Case of Functional Sexual Genes in Lepraria (Stereocaulaceae).</title>
        <authorList>
            <person name="Doellman M."/>
            <person name="Sun Y."/>
            <person name="Barcenas-Pena A."/>
            <person name="Lumbsch H.T."/>
            <person name="Grewe F."/>
        </authorList>
    </citation>
    <scope>NUCLEOTIDE SEQUENCE [LARGE SCALE GENOMIC DNA]</scope>
    <source>
        <strain evidence="1 2">Grewe 0041</strain>
    </source>
</reference>
<name>A0ABR4BB61_9LECA</name>
<comment type="caution">
    <text evidence="1">The sequence shown here is derived from an EMBL/GenBank/DDBJ whole genome shotgun (WGS) entry which is preliminary data.</text>
</comment>
<dbReference type="Proteomes" id="UP001590951">
    <property type="component" value="Unassembled WGS sequence"/>
</dbReference>
<evidence type="ECO:0000313" key="1">
    <source>
        <dbReference type="EMBL" id="KAL2054985.1"/>
    </source>
</evidence>
<proteinExistence type="predicted"/>
<organism evidence="1 2">
    <name type="scientific">Lepraria finkii</name>
    <dbReference type="NCBI Taxonomy" id="1340010"/>
    <lineage>
        <taxon>Eukaryota</taxon>
        <taxon>Fungi</taxon>
        <taxon>Dikarya</taxon>
        <taxon>Ascomycota</taxon>
        <taxon>Pezizomycotina</taxon>
        <taxon>Lecanoromycetes</taxon>
        <taxon>OSLEUM clade</taxon>
        <taxon>Lecanoromycetidae</taxon>
        <taxon>Lecanorales</taxon>
        <taxon>Lecanorineae</taxon>
        <taxon>Stereocaulaceae</taxon>
        <taxon>Lepraria</taxon>
    </lineage>
</organism>
<gene>
    <name evidence="1" type="ORF">ABVK25_004807</name>
</gene>